<organism evidence="2 3">
    <name type="scientific">Stylosanthes scabra</name>
    <dbReference type="NCBI Taxonomy" id="79078"/>
    <lineage>
        <taxon>Eukaryota</taxon>
        <taxon>Viridiplantae</taxon>
        <taxon>Streptophyta</taxon>
        <taxon>Embryophyta</taxon>
        <taxon>Tracheophyta</taxon>
        <taxon>Spermatophyta</taxon>
        <taxon>Magnoliopsida</taxon>
        <taxon>eudicotyledons</taxon>
        <taxon>Gunneridae</taxon>
        <taxon>Pentapetalae</taxon>
        <taxon>rosids</taxon>
        <taxon>fabids</taxon>
        <taxon>Fabales</taxon>
        <taxon>Fabaceae</taxon>
        <taxon>Papilionoideae</taxon>
        <taxon>50 kb inversion clade</taxon>
        <taxon>dalbergioids sensu lato</taxon>
        <taxon>Dalbergieae</taxon>
        <taxon>Pterocarpus clade</taxon>
        <taxon>Stylosanthes</taxon>
    </lineage>
</organism>
<evidence type="ECO:0000256" key="1">
    <source>
        <dbReference type="SAM" id="MobiDB-lite"/>
    </source>
</evidence>
<protein>
    <submittedName>
        <fullName evidence="2">Uncharacterized protein</fullName>
    </submittedName>
</protein>
<gene>
    <name evidence="2" type="ORF">PIB30_089878</name>
</gene>
<dbReference type="EMBL" id="JASCZI010062118">
    <property type="protein sequence ID" value="MED6140095.1"/>
    <property type="molecule type" value="Genomic_DNA"/>
</dbReference>
<evidence type="ECO:0000313" key="3">
    <source>
        <dbReference type="Proteomes" id="UP001341840"/>
    </source>
</evidence>
<feature type="region of interest" description="Disordered" evidence="1">
    <location>
        <begin position="1"/>
        <end position="42"/>
    </location>
</feature>
<feature type="compositionally biased region" description="Gly residues" evidence="1">
    <location>
        <begin position="24"/>
        <end position="38"/>
    </location>
</feature>
<sequence length="138" mass="14881">MAHLAQTTPISTTNQSFTREGQNGRAGGRGNGRNGRAGGRFPSNRPQCQLCGRLGHTGLLTMSQLSMPTLCNIRIRAKSLSSSMLVTKAQLLRGKTRGGIYIFDNLVIPRASSMHSATSVPITKLSTTAVCKPCYYMH</sequence>
<comment type="caution">
    <text evidence="2">The sequence shown here is derived from an EMBL/GenBank/DDBJ whole genome shotgun (WGS) entry which is preliminary data.</text>
</comment>
<proteinExistence type="predicted"/>
<accession>A0ABU6SUX9</accession>
<feature type="compositionally biased region" description="Polar residues" evidence="1">
    <location>
        <begin position="1"/>
        <end position="21"/>
    </location>
</feature>
<evidence type="ECO:0000313" key="2">
    <source>
        <dbReference type="EMBL" id="MED6140095.1"/>
    </source>
</evidence>
<dbReference type="Proteomes" id="UP001341840">
    <property type="component" value="Unassembled WGS sequence"/>
</dbReference>
<reference evidence="2 3" key="1">
    <citation type="journal article" date="2023" name="Plants (Basel)">
        <title>Bridging the Gap: Combining Genomics and Transcriptomics Approaches to Understand Stylosanthes scabra, an Orphan Legume from the Brazilian Caatinga.</title>
        <authorList>
            <person name="Ferreira-Neto J.R.C."/>
            <person name="da Silva M.D."/>
            <person name="Binneck E."/>
            <person name="de Melo N.F."/>
            <person name="da Silva R.H."/>
            <person name="de Melo A.L.T.M."/>
            <person name="Pandolfi V."/>
            <person name="Bustamante F.O."/>
            <person name="Brasileiro-Vidal A.C."/>
            <person name="Benko-Iseppon A.M."/>
        </authorList>
    </citation>
    <scope>NUCLEOTIDE SEQUENCE [LARGE SCALE GENOMIC DNA]</scope>
    <source>
        <tissue evidence="2">Leaves</tissue>
    </source>
</reference>
<name>A0ABU6SUX9_9FABA</name>
<keyword evidence="3" id="KW-1185">Reference proteome</keyword>